<evidence type="ECO:0000313" key="2">
    <source>
        <dbReference type="EMBL" id="QDU35395.1"/>
    </source>
</evidence>
<sequence length="238" mass="25284" precursor="true">MASRYLRTFLHASILASCALISLPLTANIDLDTTLDQESHIFTPAIPEFGIPSASRTTITTDTNNISRFAHDFSSAGQTTLSYTINSSTGGFYAHFEHAGSLTFAFRDGGTFGGIESFSPTTTITVADESGSPPQQLTFSSSIRGTNDTNASFAMVANMDFAAGSSYSFSSITFNITFPASYDGVLPTLPGSPTLEILGTINDAPQDLGQFVSINPIPEPASISLLAITTLTLLRRRK</sequence>
<keyword evidence="1" id="KW-0732">Signal</keyword>
<protein>
    <recommendedName>
        <fullName evidence="4">PEP-CTERM protein-sorting domain-containing protein</fullName>
    </recommendedName>
</protein>
<dbReference type="AlphaFoldDB" id="A0A517YYU8"/>
<name>A0A517YYU8_9BACT</name>
<gene>
    <name evidence="2" type="ORF">KS4_34760</name>
</gene>
<feature type="signal peptide" evidence="1">
    <location>
        <begin position="1"/>
        <end position="27"/>
    </location>
</feature>
<evidence type="ECO:0008006" key="4">
    <source>
        <dbReference type="Google" id="ProtNLM"/>
    </source>
</evidence>
<evidence type="ECO:0000313" key="3">
    <source>
        <dbReference type="Proteomes" id="UP000317369"/>
    </source>
</evidence>
<dbReference type="InterPro" id="IPR013424">
    <property type="entry name" value="Ice-binding_C"/>
</dbReference>
<dbReference type="NCBIfam" id="TIGR02595">
    <property type="entry name" value="PEP_CTERM"/>
    <property type="match status" value="1"/>
</dbReference>
<feature type="chain" id="PRO_5021845665" description="PEP-CTERM protein-sorting domain-containing protein" evidence="1">
    <location>
        <begin position="28"/>
        <end position="238"/>
    </location>
</feature>
<dbReference type="Proteomes" id="UP000317369">
    <property type="component" value="Chromosome"/>
</dbReference>
<dbReference type="RefSeq" id="WP_145080673.1">
    <property type="nucleotide sequence ID" value="NZ_CP036425.1"/>
</dbReference>
<dbReference type="PROSITE" id="PS51257">
    <property type="entry name" value="PROKAR_LIPOPROTEIN"/>
    <property type="match status" value="1"/>
</dbReference>
<proteinExistence type="predicted"/>
<dbReference type="EMBL" id="CP036425">
    <property type="protein sequence ID" value="QDU35395.1"/>
    <property type="molecule type" value="Genomic_DNA"/>
</dbReference>
<evidence type="ECO:0000256" key="1">
    <source>
        <dbReference type="SAM" id="SignalP"/>
    </source>
</evidence>
<reference evidence="2 3" key="1">
    <citation type="submission" date="2019-02" db="EMBL/GenBank/DDBJ databases">
        <title>Deep-cultivation of Planctomycetes and their phenomic and genomic characterization uncovers novel biology.</title>
        <authorList>
            <person name="Wiegand S."/>
            <person name="Jogler M."/>
            <person name="Boedeker C."/>
            <person name="Pinto D."/>
            <person name="Vollmers J."/>
            <person name="Rivas-Marin E."/>
            <person name="Kohn T."/>
            <person name="Peeters S.H."/>
            <person name="Heuer A."/>
            <person name="Rast P."/>
            <person name="Oberbeckmann S."/>
            <person name="Bunk B."/>
            <person name="Jeske O."/>
            <person name="Meyerdierks A."/>
            <person name="Storesund J.E."/>
            <person name="Kallscheuer N."/>
            <person name="Luecker S."/>
            <person name="Lage O.M."/>
            <person name="Pohl T."/>
            <person name="Merkel B.J."/>
            <person name="Hornburger P."/>
            <person name="Mueller R.-W."/>
            <person name="Bruemmer F."/>
            <person name="Labrenz M."/>
            <person name="Spormann A.M."/>
            <person name="Op den Camp H."/>
            <person name="Overmann J."/>
            <person name="Amann R."/>
            <person name="Jetten M.S.M."/>
            <person name="Mascher T."/>
            <person name="Medema M.H."/>
            <person name="Devos D.P."/>
            <person name="Kaster A.-K."/>
            <person name="Ovreas L."/>
            <person name="Rohde M."/>
            <person name="Galperin M.Y."/>
            <person name="Jogler C."/>
        </authorList>
    </citation>
    <scope>NUCLEOTIDE SEQUENCE [LARGE SCALE GENOMIC DNA]</scope>
    <source>
        <strain evidence="2 3">KS4</strain>
    </source>
</reference>
<organism evidence="2 3">
    <name type="scientific">Poriferisphaera corsica</name>
    <dbReference type="NCBI Taxonomy" id="2528020"/>
    <lineage>
        <taxon>Bacteria</taxon>
        <taxon>Pseudomonadati</taxon>
        <taxon>Planctomycetota</taxon>
        <taxon>Phycisphaerae</taxon>
        <taxon>Phycisphaerales</taxon>
        <taxon>Phycisphaeraceae</taxon>
        <taxon>Poriferisphaera</taxon>
    </lineage>
</organism>
<keyword evidence="3" id="KW-1185">Reference proteome</keyword>
<dbReference type="KEGG" id="pcor:KS4_34760"/>
<accession>A0A517YYU8</accession>